<keyword evidence="3" id="KW-1185">Reference proteome</keyword>
<protein>
    <submittedName>
        <fullName evidence="2">DUF3631 domain-containing protein</fullName>
    </submittedName>
</protein>
<reference evidence="2" key="1">
    <citation type="submission" date="2023-06" db="EMBL/GenBank/DDBJ databases">
        <authorList>
            <person name="Zhang S."/>
        </authorList>
    </citation>
    <scope>NUCLEOTIDE SEQUENCE</scope>
    <source>
        <strain evidence="2">SG2303</strain>
    </source>
</reference>
<comment type="caution">
    <text evidence="2">The sequence shown here is derived from an EMBL/GenBank/DDBJ whole genome shotgun (WGS) entry which is preliminary data.</text>
</comment>
<sequence>MTARDDMERLAQSADAPEVDALMLESEEELIERLASMSVLAYERAKKGAAERLGLDQPGLKRVVDEHRKHRPTSDEEVSGSGMAFEVVEPWPEELNGAALLSELALNIRRYVICQPETAHAAALWAAMTWLIDVVQVAPIANITAPERNCGKSVMLTTLGRLAKRPLMASNITPAALFRAVEQWQPTLLIDEADAFADNNEELRGIINSGHTRDTAFVVRVVGDDHEPRMFTTWSAKAMAGIGKRAGTIESRAIPLRLRRKLPHEHTDRLRSSEADKLFLVMRRKLARWTDDHAHRLADYTPDMPAALQNRNADNWEPLLSIAELAGGDWPRLAVHAALTLSGVEEAPSLDQELLGDIREVFETRLVDKLASADLLAALIEDEEKSWATSNKGRPMTPKQLSNRLKSYGIKPVVIRVGIATPRGYRRDDFQDAFARYLEQPGSLTATAQQANNGAGLSVAVQVQNATSKNLSATLKPLPDKACDNVADRNPALGQSDEDWLVDYEAADNMEDF</sequence>
<evidence type="ECO:0000313" key="3">
    <source>
        <dbReference type="Proteomes" id="UP001168540"/>
    </source>
</evidence>
<evidence type="ECO:0000313" key="2">
    <source>
        <dbReference type="EMBL" id="MDN0074023.1"/>
    </source>
</evidence>
<dbReference type="RefSeq" id="WP_289828571.1">
    <property type="nucleotide sequence ID" value="NZ_JAUEDK010000004.1"/>
</dbReference>
<proteinExistence type="predicted"/>
<evidence type="ECO:0000259" key="1">
    <source>
        <dbReference type="Pfam" id="PF12307"/>
    </source>
</evidence>
<name>A0ABT7XJS5_9NEIS</name>
<organism evidence="2 3">
    <name type="scientific">Crenobacter oryzisoli</name>
    <dbReference type="NCBI Taxonomy" id="3056844"/>
    <lineage>
        <taxon>Bacteria</taxon>
        <taxon>Pseudomonadati</taxon>
        <taxon>Pseudomonadota</taxon>
        <taxon>Betaproteobacteria</taxon>
        <taxon>Neisseriales</taxon>
        <taxon>Neisseriaceae</taxon>
        <taxon>Crenobacter</taxon>
    </lineage>
</organism>
<dbReference type="Pfam" id="PF12307">
    <property type="entry name" value="DUF3631"/>
    <property type="match status" value="1"/>
</dbReference>
<accession>A0ABT7XJS5</accession>
<dbReference type="InterPro" id="IPR022081">
    <property type="entry name" value="DUF3631"/>
</dbReference>
<gene>
    <name evidence="2" type="ORF">QU481_03855</name>
</gene>
<dbReference type="Proteomes" id="UP001168540">
    <property type="component" value="Unassembled WGS sequence"/>
</dbReference>
<feature type="domain" description="DUF3631" evidence="1">
    <location>
        <begin position="257"/>
        <end position="437"/>
    </location>
</feature>
<dbReference type="EMBL" id="JAUEDK010000004">
    <property type="protein sequence ID" value="MDN0074023.1"/>
    <property type="molecule type" value="Genomic_DNA"/>
</dbReference>